<proteinExistence type="predicted"/>
<dbReference type="RefSeq" id="WP_285524666.1">
    <property type="nucleotide sequence ID" value="NZ_JASNGB010000165.1"/>
</dbReference>
<feature type="domain" description="Antitoxin Xre/MbcA/ParS-like toxin-binding" evidence="1">
    <location>
        <begin position="93"/>
        <end position="132"/>
    </location>
</feature>
<sequence length="139" mass="15422">MTVAPHVQGEGLYQQIVRELIGLEAEAAERLVVEGEGLPLLIVAAVRQHLKPLLGEGQLPAFLRGRRGTVDVRMLDDLLALGRLYADVRPVLDAEDAARWLSRPNRHLEARSPLDLLVSRVGERRVRAYLEGRLSGNYG</sequence>
<dbReference type="EMBL" id="JASNGB010000165">
    <property type="protein sequence ID" value="MDL2345219.1"/>
    <property type="molecule type" value="Genomic_DNA"/>
</dbReference>
<dbReference type="Proteomes" id="UP001302059">
    <property type="component" value="Unassembled WGS sequence"/>
</dbReference>
<evidence type="ECO:0000313" key="3">
    <source>
        <dbReference type="Proteomes" id="UP001302059"/>
    </source>
</evidence>
<reference evidence="2 3" key="1">
    <citation type="submission" date="2023-05" db="EMBL/GenBank/DDBJ databases">
        <authorList>
            <person name="Gao F."/>
        </authorList>
    </citation>
    <scope>NUCLEOTIDE SEQUENCE [LARGE SCALE GENOMIC DNA]</scope>
    <source>
        <strain evidence="2 3">MIMF12</strain>
    </source>
</reference>
<comment type="caution">
    <text evidence="2">The sequence shown here is derived from an EMBL/GenBank/DDBJ whole genome shotgun (WGS) entry which is preliminary data.</text>
</comment>
<gene>
    <name evidence="2" type="ORF">QOL99_13825</name>
</gene>
<evidence type="ECO:0000259" key="1">
    <source>
        <dbReference type="Pfam" id="PF09722"/>
    </source>
</evidence>
<dbReference type="InterPro" id="IPR024467">
    <property type="entry name" value="Xre/MbcA/ParS-like_toxin-bd"/>
</dbReference>
<name>A0ABT7JJJ4_9DEIO</name>
<keyword evidence="3" id="KW-1185">Reference proteome</keyword>
<protein>
    <submittedName>
        <fullName evidence="2">MbcA/ParS/Xre antitoxin family protein</fullName>
    </submittedName>
</protein>
<dbReference type="Pfam" id="PF09722">
    <property type="entry name" value="Xre_MbcA_ParS_C"/>
    <property type="match status" value="1"/>
</dbReference>
<evidence type="ECO:0000313" key="2">
    <source>
        <dbReference type="EMBL" id="MDL2345219.1"/>
    </source>
</evidence>
<organism evidence="2 3">
    <name type="scientific">Deinococcus rhizophilus</name>
    <dbReference type="NCBI Taxonomy" id="3049544"/>
    <lineage>
        <taxon>Bacteria</taxon>
        <taxon>Thermotogati</taxon>
        <taxon>Deinococcota</taxon>
        <taxon>Deinococci</taxon>
        <taxon>Deinococcales</taxon>
        <taxon>Deinococcaceae</taxon>
        <taxon>Deinococcus</taxon>
    </lineage>
</organism>
<accession>A0ABT7JJJ4</accession>